<dbReference type="KEGG" id="cps:CPS_2240"/>
<feature type="transmembrane region" description="Helical" evidence="1">
    <location>
        <begin position="179"/>
        <end position="204"/>
    </location>
</feature>
<name>Q482Q2_COLP3</name>
<feature type="transmembrane region" description="Helical" evidence="1">
    <location>
        <begin position="143"/>
        <end position="167"/>
    </location>
</feature>
<dbReference type="Proteomes" id="UP000000547">
    <property type="component" value="Chromosome"/>
</dbReference>
<reference evidence="2" key="1">
    <citation type="journal article" date="2005" name="Proc. Natl. Acad. Sci. U.S.A.">
        <title>The psychrophilic lifestyle as revealed by the genome sequence of Colwellia psychrerythraea 34H through genomic and proteomic analyses.</title>
        <authorList>
            <person name="Methe B.A."/>
            <person name="Nelson K.E."/>
            <person name="Deming J.W."/>
            <person name="Momen B."/>
            <person name="Melamud E."/>
            <person name="Zhang X."/>
            <person name="Moult J."/>
            <person name="Madupu R."/>
            <person name="Nelson W.C."/>
            <person name="Dodson R.J."/>
            <person name="Brinkac L.M."/>
            <person name="Daugherty S.C."/>
            <person name="Durkin A.S."/>
            <person name="DeBoy R.T."/>
            <person name="Kolonay J.F."/>
            <person name="Sullivan S.A."/>
            <person name="Zhou L."/>
            <person name="Davidsen T.M."/>
            <person name="Wu M."/>
            <person name="Huston A.L."/>
            <person name="Lewis M."/>
            <person name="Weaver B."/>
            <person name="Weidman J.F."/>
            <person name="Khouri H."/>
            <person name="Utterback T.R."/>
            <person name="Feldblyum T.V."/>
            <person name="Fraser C.M."/>
        </authorList>
    </citation>
    <scope>NUCLEOTIDE SEQUENCE [LARGE SCALE GENOMIC DNA]</scope>
    <source>
        <strain evidence="2">34H</strain>
    </source>
</reference>
<keyword evidence="1" id="KW-1133">Transmembrane helix</keyword>
<gene>
    <name evidence="2" type="ordered locus">CPS_2240</name>
</gene>
<keyword evidence="1" id="KW-0812">Transmembrane</keyword>
<evidence type="ECO:0000313" key="2">
    <source>
        <dbReference type="EMBL" id="AAZ27047.1"/>
    </source>
</evidence>
<feature type="transmembrane region" description="Helical" evidence="1">
    <location>
        <begin position="50"/>
        <end position="73"/>
    </location>
</feature>
<dbReference type="EMBL" id="CP000083">
    <property type="protein sequence ID" value="AAZ27047.1"/>
    <property type="molecule type" value="Genomic_DNA"/>
</dbReference>
<feature type="transmembrane region" description="Helical" evidence="1">
    <location>
        <begin position="21"/>
        <end position="44"/>
    </location>
</feature>
<feature type="transmembrane region" description="Helical" evidence="1">
    <location>
        <begin position="85"/>
        <end position="107"/>
    </location>
</feature>
<proteinExistence type="predicted"/>
<sequence length="241" mass="27078">MDIVSESSSVSGLSGEKIVSYGLVFFASLVIFFISQVIQFYLGAYELTTMYISFCAGFILFIPLVSLVLHPLLLNKEGKSDTFHFRTLFANIGLVCVVQFLCFLIWMTDAIALYSLYVDQNSFLSKVFDIQTQARGDMTFEFYAFNFVLAWLFSLLSMIVGVLPCLIARLDNRGVVGDFVASFAFAKAHKGLMCMYALIIASSVLLPLLYAKYLFLVVFPSSLVWVFIQLNKKYIQSSVSK</sequence>
<dbReference type="HOGENOM" id="CLU_1150326_0_0_6"/>
<feature type="transmembrane region" description="Helical" evidence="1">
    <location>
        <begin position="210"/>
        <end position="228"/>
    </location>
</feature>
<protein>
    <submittedName>
        <fullName evidence="2">Putative membrane protein</fullName>
    </submittedName>
</protein>
<dbReference type="AlphaFoldDB" id="Q482Q2"/>
<dbReference type="DNASU" id="3521303"/>
<evidence type="ECO:0000256" key="1">
    <source>
        <dbReference type="SAM" id="Phobius"/>
    </source>
</evidence>
<evidence type="ECO:0000313" key="3">
    <source>
        <dbReference type="Proteomes" id="UP000000547"/>
    </source>
</evidence>
<keyword evidence="1" id="KW-0472">Membrane</keyword>
<organism evidence="2 3">
    <name type="scientific">Colwellia psychrerythraea (strain 34H / ATCC BAA-681)</name>
    <name type="common">Vibrio psychroerythus</name>
    <dbReference type="NCBI Taxonomy" id="167879"/>
    <lineage>
        <taxon>Bacteria</taxon>
        <taxon>Pseudomonadati</taxon>
        <taxon>Pseudomonadota</taxon>
        <taxon>Gammaproteobacteria</taxon>
        <taxon>Alteromonadales</taxon>
        <taxon>Colwelliaceae</taxon>
        <taxon>Colwellia</taxon>
    </lineage>
</organism>
<accession>Q482Q2</accession>